<proteinExistence type="predicted"/>
<accession>A0ABX2A0G8</accession>
<keyword evidence="2" id="KW-1185">Reference proteome</keyword>
<dbReference type="EMBL" id="WHNZ01000086">
    <property type="protein sequence ID" value="NOV04835.1"/>
    <property type="molecule type" value="Genomic_DNA"/>
</dbReference>
<evidence type="ECO:0000313" key="1">
    <source>
        <dbReference type="EMBL" id="NOV04835.1"/>
    </source>
</evidence>
<organism evidence="1 2">
    <name type="scientific">Paenibacillus planticolens</name>
    <dbReference type="NCBI Taxonomy" id="2654976"/>
    <lineage>
        <taxon>Bacteria</taxon>
        <taxon>Bacillati</taxon>
        <taxon>Bacillota</taxon>
        <taxon>Bacilli</taxon>
        <taxon>Bacillales</taxon>
        <taxon>Paenibacillaceae</taxon>
        <taxon>Paenibacillus</taxon>
    </lineage>
</organism>
<sequence length="144" mass="16738">MSATVISLIPTNPEYVPTAKCIEMIHEWIQQYNAQIIITDEVRFIDQGENFEDIKCPFCSSEIEIKWWQDRMEKASESSFHELTSITPCCNQKTTLNELNYNWEAGFARFSIEILNLSIDISEYDVLTIGEQLKCSLKKVIARY</sequence>
<reference evidence="1 2" key="1">
    <citation type="submission" date="2019-10" db="EMBL/GenBank/DDBJ databases">
        <title>Description of Paenibacillus pedi sp. nov.</title>
        <authorList>
            <person name="Carlier A."/>
            <person name="Qi S."/>
        </authorList>
    </citation>
    <scope>NUCLEOTIDE SEQUENCE [LARGE SCALE GENOMIC DNA]</scope>
    <source>
        <strain evidence="1 2">LMG 31457</strain>
    </source>
</reference>
<gene>
    <name evidence="1" type="ORF">GC097_33230</name>
</gene>
<dbReference type="RefSeq" id="WP_171687632.1">
    <property type="nucleotide sequence ID" value="NZ_WHNZ01000086.1"/>
</dbReference>
<name>A0ABX2A0G8_9BACL</name>
<evidence type="ECO:0000313" key="2">
    <source>
        <dbReference type="Proteomes" id="UP000618579"/>
    </source>
</evidence>
<comment type="caution">
    <text evidence="1">The sequence shown here is derived from an EMBL/GenBank/DDBJ whole genome shotgun (WGS) entry which is preliminary data.</text>
</comment>
<dbReference type="Proteomes" id="UP000618579">
    <property type="component" value="Unassembled WGS sequence"/>
</dbReference>
<protein>
    <submittedName>
        <fullName evidence="1">Uncharacterized protein</fullName>
    </submittedName>
</protein>